<reference evidence="1 2" key="1">
    <citation type="submission" date="2015-01" db="EMBL/GenBank/DDBJ databases">
        <title>Evolution of Trichinella species and genotypes.</title>
        <authorList>
            <person name="Korhonen P.K."/>
            <person name="Edoardo P."/>
            <person name="Giuseppe L.R."/>
            <person name="Gasser R.B."/>
        </authorList>
    </citation>
    <scope>NUCLEOTIDE SEQUENCE [LARGE SCALE GENOMIC DNA]</scope>
    <source>
        <strain evidence="1">ISS176</strain>
    </source>
</reference>
<sequence>MRYPPIENFKKFFTNDMFQAIAEQSTLYATQNGNLTTKFSTCDIEQLTGIRMMMALVPMSRHSKQGKLFIPSALQTKNEEKQAIDEQIIPFRGKHKLKIFKPRKPRRWCGISGMLYDFAFYELCRPKIEKKHALKVSGLGTTDFRTTKACDIITIAWYDNRRVTLTSAYLSIKPVKLKPRWDRKQHKRAMVKVPSYYNMHKGGDTDCTESTTRVATGRRLYSFGSLPR</sequence>
<protein>
    <recommendedName>
        <fullName evidence="3">PiggyBac transposable element-derived protein domain-containing protein</fullName>
    </recommendedName>
</protein>
<evidence type="ECO:0008006" key="3">
    <source>
        <dbReference type="Google" id="ProtNLM"/>
    </source>
</evidence>
<organism evidence="1 2">
    <name type="scientific">Trichinella pseudospiralis</name>
    <name type="common">Parasitic roundworm</name>
    <dbReference type="NCBI Taxonomy" id="6337"/>
    <lineage>
        <taxon>Eukaryota</taxon>
        <taxon>Metazoa</taxon>
        <taxon>Ecdysozoa</taxon>
        <taxon>Nematoda</taxon>
        <taxon>Enoplea</taxon>
        <taxon>Dorylaimia</taxon>
        <taxon>Trichinellida</taxon>
        <taxon>Trichinellidae</taxon>
        <taxon>Trichinella</taxon>
    </lineage>
</organism>
<dbReference type="EMBL" id="JYDV01000243">
    <property type="protein sequence ID" value="KRZ23749.1"/>
    <property type="molecule type" value="Genomic_DNA"/>
</dbReference>
<comment type="caution">
    <text evidence="1">The sequence shown here is derived from an EMBL/GenBank/DDBJ whole genome shotgun (WGS) entry which is preliminary data.</text>
</comment>
<dbReference type="PANTHER" id="PTHR47272:SF1">
    <property type="entry name" value="PIGGYBAC TRANSPOSABLE ELEMENT-DERIVED PROTEIN 3-LIKE"/>
    <property type="match status" value="1"/>
</dbReference>
<dbReference type="PANTHER" id="PTHR47272">
    <property type="entry name" value="DDE_TNP_1_7 DOMAIN-CONTAINING PROTEIN"/>
    <property type="match status" value="1"/>
</dbReference>
<evidence type="ECO:0000313" key="1">
    <source>
        <dbReference type="EMBL" id="KRZ23749.1"/>
    </source>
</evidence>
<proteinExistence type="predicted"/>
<dbReference type="AlphaFoldDB" id="A0A0V1INJ4"/>
<evidence type="ECO:0000313" key="2">
    <source>
        <dbReference type="Proteomes" id="UP000054826"/>
    </source>
</evidence>
<dbReference type="Proteomes" id="UP000054826">
    <property type="component" value="Unassembled WGS sequence"/>
</dbReference>
<name>A0A0V1INJ4_TRIPS</name>
<accession>A0A0V1INJ4</accession>
<gene>
    <name evidence="1" type="ORF">T4C_2810</name>
</gene>